<name>A0A7X3BVA0_9FIRM</name>
<protein>
    <recommendedName>
        <fullName evidence="5 8">dTDP-glucose 4,6-dehydratase</fullName>
        <ecNumber evidence="4 8">4.2.1.46</ecNumber>
    </recommendedName>
</protein>
<dbReference type="InterPro" id="IPR036291">
    <property type="entry name" value="NAD(P)-bd_dom_sf"/>
</dbReference>
<dbReference type="EC" id="4.2.1.46" evidence="4 8"/>
<evidence type="ECO:0000256" key="3">
    <source>
        <dbReference type="ARBA" id="ARBA00008178"/>
    </source>
</evidence>
<dbReference type="EMBL" id="WNBM01000001">
    <property type="protein sequence ID" value="MTT75376.1"/>
    <property type="molecule type" value="Genomic_DNA"/>
</dbReference>
<comment type="similarity">
    <text evidence="3 8">Belongs to the NAD(P)-dependent epimerase/dehydratase family. dTDP-glucose dehydratase subfamily.</text>
</comment>
<evidence type="ECO:0000313" key="10">
    <source>
        <dbReference type="EMBL" id="MTT75376.1"/>
    </source>
</evidence>
<evidence type="ECO:0000256" key="1">
    <source>
        <dbReference type="ARBA" id="ARBA00001539"/>
    </source>
</evidence>
<dbReference type="GO" id="GO:0008460">
    <property type="term" value="F:dTDP-glucose 4,6-dehydratase activity"/>
    <property type="evidence" value="ECO:0007669"/>
    <property type="project" value="UniProtKB-EC"/>
</dbReference>
<feature type="domain" description="NAD(P)-binding" evidence="9">
    <location>
        <begin position="33"/>
        <end position="338"/>
    </location>
</feature>
<dbReference type="GO" id="GO:0009225">
    <property type="term" value="P:nucleotide-sugar metabolic process"/>
    <property type="evidence" value="ECO:0007669"/>
    <property type="project" value="InterPro"/>
</dbReference>
<comment type="catalytic activity">
    <reaction evidence="1 8">
        <text>dTDP-alpha-D-glucose = dTDP-4-dehydro-6-deoxy-alpha-D-glucose + H2O</text>
        <dbReference type="Rhea" id="RHEA:17221"/>
        <dbReference type="ChEBI" id="CHEBI:15377"/>
        <dbReference type="ChEBI" id="CHEBI:57477"/>
        <dbReference type="ChEBI" id="CHEBI:57649"/>
        <dbReference type="EC" id="4.2.1.46"/>
    </reaction>
</comment>
<gene>
    <name evidence="10" type="primary">rfbB</name>
    <name evidence="10" type="ORF">GMD11_03700</name>
    <name evidence="11" type="ORF">GMD18_03705</name>
</gene>
<evidence type="ECO:0000256" key="6">
    <source>
        <dbReference type="ARBA" id="ARBA00023027"/>
    </source>
</evidence>
<evidence type="ECO:0000313" key="11">
    <source>
        <dbReference type="EMBL" id="MTU03509.1"/>
    </source>
</evidence>
<dbReference type="CDD" id="cd05246">
    <property type="entry name" value="dTDP_GD_SDR_e"/>
    <property type="match status" value="1"/>
</dbReference>
<dbReference type="FunFam" id="3.40.50.720:FF:000304">
    <property type="entry name" value="UDP-glucose 4,6-dehydratase"/>
    <property type="match status" value="1"/>
</dbReference>
<keyword evidence="12" id="KW-1185">Reference proteome</keyword>
<proteinExistence type="inferred from homology"/>
<dbReference type="OrthoDB" id="9811743at2"/>
<evidence type="ECO:0000256" key="5">
    <source>
        <dbReference type="ARBA" id="ARBA00016977"/>
    </source>
</evidence>
<dbReference type="Pfam" id="PF16363">
    <property type="entry name" value="GDP_Man_Dehyd"/>
    <property type="match status" value="1"/>
</dbReference>
<dbReference type="EMBL" id="WNBW01000001">
    <property type="protein sequence ID" value="MTU03509.1"/>
    <property type="molecule type" value="Genomic_DNA"/>
</dbReference>
<evidence type="ECO:0000256" key="2">
    <source>
        <dbReference type="ARBA" id="ARBA00001911"/>
    </source>
</evidence>
<dbReference type="NCBIfam" id="TIGR01181">
    <property type="entry name" value="dTDP_gluc_dehyt"/>
    <property type="match status" value="1"/>
</dbReference>
<dbReference type="Gene3D" id="3.90.25.10">
    <property type="entry name" value="UDP-galactose 4-epimerase, domain 1"/>
    <property type="match status" value="1"/>
</dbReference>
<evidence type="ECO:0000256" key="7">
    <source>
        <dbReference type="ARBA" id="ARBA00023239"/>
    </source>
</evidence>
<evidence type="ECO:0000256" key="8">
    <source>
        <dbReference type="RuleBase" id="RU004473"/>
    </source>
</evidence>
<dbReference type="Gene3D" id="3.40.50.720">
    <property type="entry name" value="NAD(P)-binding Rossmann-like Domain"/>
    <property type="match status" value="1"/>
</dbReference>
<dbReference type="InterPro" id="IPR005888">
    <property type="entry name" value="dTDP_Gluc_deHydtase"/>
</dbReference>
<comment type="cofactor">
    <cofactor evidence="2 8">
        <name>NAD(+)</name>
        <dbReference type="ChEBI" id="CHEBI:57540"/>
    </cofactor>
</comment>
<keyword evidence="6" id="KW-0520">NAD</keyword>
<organism evidence="10 13">
    <name type="scientific">Phascolarctobacterium faecium</name>
    <dbReference type="NCBI Taxonomy" id="33025"/>
    <lineage>
        <taxon>Bacteria</taxon>
        <taxon>Bacillati</taxon>
        <taxon>Bacillota</taxon>
        <taxon>Negativicutes</taxon>
        <taxon>Acidaminococcales</taxon>
        <taxon>Acidaminococcaceae</taxon>
        <taxon>Phascolarctobacterium</taxon>
    </lineage>
</organism>
<sequence>MILADTALFQCGVLLYNRTVVNIKNKEVLMRLLITGGVGFIGSNYINWHLQQYPGDEIVCLDKLTYAANMAALADVVKLNNFTFIQGDICDEKFLEMCFAQYKFDAVINFAAESHVDTSIISPAIFTKTNVEGTGVLLDACVKFAVEKFHQISTDEVYGDKPLDYDWRGFTEESPLQPSSPYAASKAAADLLCLAYARTYGLYVTISRSSNNYGKWQHTEKLLPKIISLAEHGQKVPVYGSGLNKRDWLYVLDHCVAVDKIIRHGKAGHIYNVAAGTEMSNLTFIKLVLKILAKDENAIEFTEDRAGHDLRYPMDCEKIKNELDWTPQYAFKEALDETVAWYRSRML</sequence>
<dbReference type="Proteomes" id="UP000484547">
    <property type="component" value="Unassembled WGS sequence"/>
</dbReference>
<comment type="caution">
    <text evidence="10">The sequence shown here is derived from an EMBL/GenBank/DDBJ whole genome shotgun (WGS) entry which is preliminary data.</text>
</comment>
<evidence type="ECO:0000256" key="4">
    <source>
        <dbReference type="ARBA" id="ARBA00011990"/>
    </source>
</evidence>
<evidence type="ECO:0000259" key="9">
    <source>
        <dbReference type="Pfam" id="PF16363"/>
    </source>
</evidence>
<dbReference type="InterPro" id="IPR016040">
    <property type="entry name" value="NAD(P)-bd_dom"/>
</dbReference>
<reference evidence="12 13" key="1">
    <citation type="journal article" date="2019" name="Nat. Med.">
        <title>A library of human gut bacterial isolates paired with longitudinal multiomics data enables mechanistic microbiome research.</title>
        <authorList>
            <person name="Poyet M."/>
            <person name="Groussin M."/>
            <person name="Gibbons S.M."/>
            <person name="Avila-Pacheco J."/>
            <person name="Jiang X."/>
            <person name="Kearney S.M."/>
            <person name="Perrotta A.R."/>
            <person name="Berdy B."/>
            <person name="Zhao S."/>
            <person name="Lieberman T.D."/>
            <person name="Swanson P.K."/>
            <person name="Smith M."/>
            <person name="Roesemann S."/>
            <person name="Alexander J.E."/>
            <person name="Rich S.A."/>
            <person name="Livny J."/>
            <person name="Vlamakis H."/>
            <person name="Clish C."/>
            <person name="Bullock K."/>
            <person name="Deik A."/>
            <person name="Scott J."/>
            <person name="Pierce K.A."/>
            <person name="Xavier R.J."/>
            <person name="Alm E.J."/>
        </authorList>
    </citation>
    <scope>NUCLEOTIDE SEQUENCE [LARGE SCALE GENOMIC DNA]</scope>
    <source>
        <strain evidence="10 13">BIOML-A13</strain>
        <strain evidence="11 12">BIOML-A3</strain>
    </source>
</reference>
<dbReference type="Proteomes" id="UP000443070">
    <property type="component" value="Unassembled WGS sequence"/>
</dbReference>
<keyword evidence="7 8" id="KW-0456">Lyase</keyword>
<evidence type="ECO:0000313" key="12">
    <source>
        <dbReference type="Proteomes" id="UP000443070"/>
    </source>
</evidence>
<dbReference type="SUPFAM" id="SSF51735">
    <property type="entry name" value="NAD(P)-binding Rossmann-fold domains"/>
    <property type="match status" value="1"/>
</dbReference>
<accession>A0A7X3BVA0</accession>
<dbReference type="AlphaFoldDB" id="A0A7X3BVA0"/>
<dbReference type="PANTHER" id="PTHR43000">
    <property type="entry name" value="DTDP-D-GLUCOSE 4,6-DEHYDRATASE-RELATED"/>
    <property type="match status" value="1"/>
</dbReference>
<evidence type="ECO:0000313" key="13">
    <source>
        <dbReference type="Proteomes" id="UP000484547"/>
    </source>
</evidence>